<name>A0A0C3HND9_OIDMZ</name>
<dbReference type="GO" id="GO:0002098">
    <property type="term" value="P:tRNA wobble uridine modification"/>
    <property type="evidence" value="ECO:0007669"/>
    <property type="project" value="EnsemblFungi"/>
</dbReference>
<evidence type="ECO:0000256" key="4">
    <source>
        <dbReference type="ARBA" id="ARBA00022490"/>
    </source>
</evidence>
<keyword evidence="9" id="KW-1185">Reference proteome</keyword>
<protein>
    <recommendedName>
        <fullName evidence="6">Multifunctional methyltransferase subunit trm112</fullName>
    </recommendedName>
    <alternativeName>
        <fullName evidence="7">eRF1 methyltransferase subunit trm112</fullName>
    </alternativeName>
</protein>
<keyword evidence="5" id="KW-0539">Nucleus</keyword>
<organism evidence="8 9">
    <name type="scientific">Oidiodendron maius (strain Zn)</name>
    <dbReference type="NCBI Taxonomy" id="913774"/>
    <lineage>
        <taxon>Eukaryota</taxon>
        <taxon>Fungi</taxon>
        <taxon>Dikarya</taxon>
        <taxon>Ascomycota</taxon>
        <taxon>Pezizomycotina</taxon>
        <taxon>Leotiomycetes</taxon>
        <taxon>Leotiomycetes incertae sedis</taxon>
        <taxon>Myxotrichaceae</taxon>
        <taxon>Oidiodendron</taxon>
    </lineage>
</organism>
<dbReference type="AlphaFoldDB" id="A0A0C3HND9"/>
<dbReference type="GO" id="GO:0000470">
    <property type="term" value="P:maturation of LSU-rRNA"/>
    <property type="evidence" value="ECO:0007669"/>
    <property type="project" value="EnsemblFungi"/>
</dbReference>
<dbReference type="GO" id="GO:0030490">
    <property type="term" value="P:maturation of SSU-rRNA"/>
    <property type="evidence" value="ECO:0007669"/>
    <property type="project" value="EnsemblFungi"/>
</dbReference>
<dbReference type="SUPFAM" id="SSF158997">
    <property type="entry name" value="Trm112p-like"/>
    <property type="match status" value="1"/>
</dbReference>
<dbReference type="Pfam" id="PF03966">
    <property type="entry name" value="Trm112p"/>
    <property type="match status" value="1"/>
</dbReference>
<evidence type="ECO:0000256" key="6">
    <source>
        <dbReference type="ARBA" id="ARBA00069342"/>
    </source>
</evidence>
<dbReference type="EMBL" id="KN832873">
    <property type="protein sequence ID" value="KIN03852.1"/>
    <property type="molecule type" value="Genomic_DNA"/>
</dbReference>
<proteinExistence type="inferred from homology"/>
<keyword evidence="4" id="KW-0963">Cytoplasm</keyword>
<dbReference type="PANTHER" id="PTHR12773:SF0">
    <property type="entry name" value="MULTIFUNCTIONAL METHYLTRANSFERASE SUBUNIT TRM112-LIKE PROTEIN"/>
    <property type="match status" value="1"/>
</dbReference>
<gene>
    <name evidence="8" type="ORF">OIDMADRAFT_193788</name>
</gene>
<reference evidence="8 9" key="1">
    <citation type="submission" date="2014-04" db="EMBL/GenBank/DDBJ databases">
        <authorList>
            <consortium name="DOE Joint Genome Institute"/>
            <person name="Kuo A."/>
            <person name="Martino E."/>
            <person name="Perotto S."/>
            <person name="Kohler A."/>
            <person name="Nagy L.G."/>
            <person name="Floudas D."/>
            <person name="Copeland A."/>
            <person name="Barry K.W."/>
            <person name="Cichocki N."/>
            <person name="Veneault-Fourrey C."/>
            <person name="LaButti K."/>
            <person name="Lindquist E.A."/>
            <person name="Lipzen A."/>
            <person name="Lundell T."/>
            <person name="Morin E."/>
            <person name="Murat C."/>
            <person name="Sun H."/>
            <person name="Tunlid A."/>
            <person name="Henrissat B."/>
            <person name="Grigoriev I.V."/>
            <person name="Hibbett D.S."/>
            <person name="Martin F."/>
            <person name="Nordberg H.P."/>
            <person name="Cantor M.N."/>
            <person name="Hua S.X."/>
        </authorList>
    </citation>
    <scope>NUCLEOTIDE SEQUENCE [LARGE SCALE GENOMIC DNA]</scope>
    <source>
        <strain evidence="8 9">Zn</strain>
    </source>
</reference>
<dbReference type="GO" id="GO:0016435">
    <property type="term" value="F:rRNA (guanine) methyltransferase activity"/>
    <property type="evidence" value="ECO:0007669"/>
    <property type="project" value="EnsemblFungi"/>
</dbReference>
<dbReference type="GO" id="GO:0030488">
    <property type="term" value="P:tRNA methylation"/>
    <property type="evidence" value="ECO:0007669"/>
    <property type="project" value="EnsemblFungi"/>
</dbReference>
<evidence type="ECO:0000256" key="5">
    <source>
        <dbReference type="ARBA" id="ARBA00023242"/>
    </source>
</evidence>
<dbReference type="GO" id="GO:0008276">
    <property type="term" value="F:protein methyltransferase activity"/>
    <property type="evidence" value="ECO:0007669"/>
    <property type="project" value="EnsemblFungi"/>
</dbReference>
<dbReference type="GO" id="GO:0046982">
    <property type="term" value="F:protein heterodimerization activity"/>
    <property type="evidence" value="ECO:0007669"/>
    <property type="project" value="InterPro"/>
</dbReference>
<dbReference type="Gene3D" id="2.20.25.10">
    <property type="match status" value="1"/>
</dbReference>
<evidence type="ECO:0000256" key="3">
    <source>
        <dbReference type="ARBA" id="ARBA00007980"/>
    </source>
</evidence>
<comment type="subcellular location">
    <subcellularLocation>
        <location evidence="2">Cytoplasm</location>
    </subcellularLocation>
    <subcellularLocation>
        <location evidence="1">Nucleus</location>
    </subcellularLocation>
</comment>
<dbReference type="STRING" id="913774.A0A0C3HND9"/>
<reference evidence="9" key="2">
    <citation type="submission" date="2015-01" db="EMBL/GenBank/DDBJ databases">
        <title>Evolutionary Origins and Diversification of the Mycorrhizal Mutualists.</title>
        <authorList>
            <consortium name="DOE Joint Genome Institute"/>
            <consortium name="Mycorrhizal Genomics Consortium"/>
            <person name="Kohler A."/>
            <person name="Kuo A."/>
            <person name="Nagy L.G."/>
            <person name="Floudas D."/>
            <person name="Copeland A."/>
            <person name="Barry K.W."/>
            <person name="Cichocki N."/>
            <person name="Veneault-Fourrey C."/>
            <person name="LaButti K."/>
            <person name="Lindquist E.A."/>
            <person name="Lipzen A."/>
            <person name="Lundell T."/>
            <person name="Morin E."/>
            <person name="Murat C."/>
            <person name="Riley R."/>
            <person name="Ohm R."/>
            <person name="Sun H."/>
            <person name="Tunlid A."/>
            <person name="Henrissat B."/>
            <person name="Grigoriev I.V."/>
            <person name="Hibbett D.S."/>
            <person name="Martin F."/>
        </authorList>
    </citation>
    <scope>NUCLEOTIDE SEQUENCE [LARGE SCALE GENOMIC DNA]</scope>
    <source>
        <strain evidence="9">Zn</strain>
    </source>
</reference>
<evidence type="ECO:0000256" key="2">
    <source>
        <dbReference type="ARBA" id="ARBA00004496"/>
    </source>
</evidence>
<dbReference type="InParanoid" id="A0A0C3HND9"/>
<dbReference type="FunFam" id="2.20.25.10:FF:000021">
    <property type="entry name" value="Multifunctional methyltransferase subunit trm112"/>
    <property type="match status" value="1"/>
</dbReference>
<dbReference type="InterPro" id="IPR039127">
    <property type="entry name" value="Trm112"/>
</dbReference>
<dbReference type="FunCoup" id="A0A0C3HND9">
    <property type="interactions" value="848"/>
</dbReference>
<dbReference type="OrthoDB" id="2187549at2759"/>
<comment type="similarity">
    <text evidence="3">Belongs to the TRM112 family.</text>
</comment>
<dbReference type="GO" id="GO:0160102">
    <property type="term" value="F:tRNA (guanine(10)-N2)-methyltransferase activity"/>
    <property type="evidence" value="ECO:0007669"/>
    <property type="project" value="EnsemblFungi"/>
</dbReference>
<dbReference type="HOGENOM" id="CLU_086140_0_0_1"/>
<dbReference type="GO" id="GO:0043528">
    <property type="term" value="C:tRNA (m2G10) methyltransferase complex"/>
    <property type="evidence" value="ECO:0007669"/>
    <property type="project" value="EnsemblFungi"/>
</dbReference>
<dbReference type="GO" id="GO:0035657">
    <property type="term" value="C:eRF1 methyltransferase complex"/>
    <property type="evidence" value="ECO:0007669"/>
    <property type="project" value="EnsemblFungi"/>
</dbReference>
<dbReference type="Proteomes" id="UP000054321">
    <property type="component" value="Unassembled WGS sequence"/>
</dbReference>
<dbReference type="GO" id="GO:0005737">
    <property type="term" value="C:cytoplasm"/>
    <property type="evidence" value="ECO:0007669"/>
    <property type="project" value="UniProtKB-SubCell"/>
</dbReference>
<evidence type="ECO:0000313" key="8">
    <source>
        <dbReference type="EMBL" id="KIN03852.1"/>
    </source>
</evidence>
<evidence type="ECO:0000256" key="7">
    <source>
        <dbReference type="ARBA" id="ARBA00083044"/>
    </source>
</evidence>
<dbReference type="GO" id="GO:0005634">
    <property type="term" value="C:nucleus"/>
    <property type="evidence" value="ECO:0007669"/>
    <property type="project" value="UniProtKB-SubCell"/>
</dbReference>
<dbReference type="PANTHER" id="PTHR12773">
    <property type="entry name" value="UPF0315 PROTEIN-RELATED"/>
    <property type="match status" value="1"/>
</dbReference>
<evidence type="ECO:0000256" key="1">
    <source>
        <dbReference type="ARBA" id="ARBA00004123"/>
    </source>
</evidence>
<evidence type="ECO:0000313" key="9">
    <source>
        <dbReference type="Proteomes" id="UP000054321"/>
    </source>
</evidence>
<dbReference type="GO" id="GO:0070476">
    <property type="term" value="P:rRNA (guanine-N7)-methylation"/>
    <property type="evidence" value="ECO:0007669"/>
    <property type="project" value="EnsemblFungi"/>
</dbReference>
<dbReference type="InterPro" id="IPR005651">
    <property type="entry name" value="Trm112-like"/>
</dbReference>
<accession>A0A0C3HND9</accession>
<sequence>MKLLTLNFLTCAVKSCKSTSASFPLHPKDCELVSDTLKSDPKLLFNILPRLDWSALSTTASELGFPGLPPSAPTKEELEANEKLFHDLHTLLLETHISEGSLVCANCGHSYKIKEGIANFLLPNHLV</sequence>